<evidence type="ECO:0000256" key="4">
    <source>
        <dbReference type="PROSITE-ProRule" id="PRU01161"/>
    </source>
</evidence>
<dbReference type="EMBL" id="AP019307">
    <property type="protein sequence ID" value="BBH18634.1"/>
    <property type="molecule type" value="Genomic_DNA"/>
</dbReference>
<dbReference type="Gene3D" id="3.40.1090.10">
    <property type="entry name" value="Cytosolic phospholipase A2 catalytic domain"/>
    <property type="match status" value="2"/>
</dbReference>
<dbReference type="CDD" id="cd07209">
    <property type="entry name" value="Pat_hypo_Ecoli_Z1214_like"/>
    <property type="match status" value="1"/>
</dbReference>
<name>A0A3G9J5M6_9ACTN</name>
<evidence type="ECO:0000256" key="2">
    <source>
        <dbReference type="ARBA" id="ARBA00022963"/>
    </source>
</evidence>
<organism evidence="6 7">
    <name type="scientific">Nocardioides baekrokdamisoli</name>
    <dbReference type="NCBI Taxonomy" id="1804624"/>
    <lineage>
        <taxon>Bacteria</taxon>
        <taxon>Bacillati</taxon>
        <taxon>Actinomycetota</taxon>
        <taxon>Actinomycetes</taxon>
        <taxon>Propionibacteriales</taxon>
        <taxon>Nocardioidaceae</taxon>
        <taxon>Nocardioides</taxon>
    </lineage>
</organism>
<dbReference type="GO" id="GO:0016042">
    <property type="term" value="P:lipid catabolic process"/>
    <property type="evidence" value="ECO:0007669"/>
    <property type="project" value="UniProtKB-UniRule"/>
</dbReference>
<feature type="active site" description="Proton acceptor" evidence="4">
    <location>
        <position position="159"/>
    </location>
</feature>
<dbReference type="KEGG" id="nbe:Back2_29210"/>
<evidence type="ECO:0000256" key="1">
    <source>
        <dbReference type="ARBA" id="ARBA00022801"/>
    </source>
</evidence>
<feature type="active site" description="Nucleophile" evidence="4">
    <location>
        <position position="38"/>
    </location>
</feature>
<gene>
    <name evidence="6" type="ORF">Back2_29210</name>
</gene>
<evidence type="ECO:0000259" key="5">
    <source>
        <dbReference type="PROSITE" id="PS51635"/>
    </source>
</evidence>
<keyword evidence="1 4" id="KW-0378">Hydrolase</keyword>
<sequence>MTRALVLSGGGNLGAAQAGMLVALEDAGIRPDLIVGTSVGAFNGAWIAGGRSAGELAQLWRTLRRRDVYPIDLIGGFLGFVGLRDHLVSDGPLRRLLTQYVTFERMEDAPIPFHVVATDVLTGHDLLLNRGSAVDAVLASAAIPGIFPPVTVDGVELMDGGIANNTPISQAVALGADELWVLSTGHACGLTAPPKTALAMMLHAFSVAIEERLNLDIAEYAETVDLKVAPPLCPVNVLPTDFSQSGHLIDDARRQTEAWLQQQHLALASDRGHRHQ</sequence>
<dbReference type="OrthoDB" id="5290098at2"/>
<evidence type="ECO:0000313" key="6">
    <source>
        <dbReference type="EMBL" id="BBH18634.1"/>
    </source>
</evidence>
<protein>
    <submittedName>
        <fullName evidence="6">Hypothetical patatin-like protein</fullName>
    </submittedName>
</protein>
<keyword evidence="7" id="KW-1185">Reference proteome</keyword>
<feature type="short sequence motif" description="GXSXG" evidence="4">
    <location>
        <begin position="36"/>
        <end position="40"/>
    </location>
</feature>
<dbReference type="AlphaFoldDB" id="A0A3G9J5M6"/>
<dbReference type="Pfam" id="PF01734">
    <property type="entry name" value="Patatin"/>
    <property type="match status" value="1"/>
</dbReference>
<reference evidence="6 7" key="1">
    <citation type="submission" date="2018-11" db="EMBL/GenBank/DDBJ databases">
        <title>Complete genome sequence of Nocardioides baekrokdamisoli strain KCTC 39748.</title>
        <authorList>
            <person name="Kang S.W."/>
            <person name="Lee K.C."/>
            <person name="Kim K.K."/>
            <person name="Kim J.S."/>
            <person name="Kim D.S."/>
            <person name="Ko S.H."/>
            <person name="Yang S.H."/>
            <person name="Shin Y.K."/>
            <person name="Lee J.S."/>
        </authorList>
    </citation>
    <scope>NUCLEOTIDE SEQUENCE [LARGE SCALE GENOMIC DNA]</scope>
    <source>
        <strain evidence="6 7">KCTC 39748</strain>
    </source>
</reference>
<feature type="short sequence motif" description="DGA/G" evidence="4">
    <location>
        <begin position="159"/>
        <end position="161"/>
    </location>
</feature>
<dbReference type="InterPro" id="IPR016035">
    <property type="entry name" value="Acyl_Trfase/lysoPLipase"/>
</dbReference>
<dbReference type="Proteomes" id="UP000271573">
    <property type="component" value="Chromosome"/>
</dbReference>
<feature type="domain" description="PNPLA" evidence="5">
    <location>
        <begin position="5"/>
        <end position="172"/>
    </location>
</feature>
<dbReference type="PANTHER" id="PTHR14226:SF29">
    <property type="entry name" value="NEUROPATHY TARGET ESTERASE SWS"/>
    <property type="match status" value="1"/>
</dbReference>
<evidence type="ECO:0000313" key="7">
    <source>
        <dbReference type="Proteomes" id="UP000271573"/>
    </source>
</evidence>
<dbReference type="SUPFAM" id="SSF52151">
    <property type="entry name" value="FabD/lysophospholipase-like"/>
    <property type="match status" value="1"/>
</dbReference>
<keyword evidence="3 4" id="KW-0443">Lipid metabolism</keyword>
<dbReference type="PROSITE" id="PS51635">
    <property type="entry name" value="PNPLA"/>
    <property type="match status" value="1"/>
</dbReference>
<keyword evidence="2 4" id="KW-0442">Lipid degradation</keyword>
<dbReference type="PANTHER" id="PTHR14226">
    <property type="entry name" value="NEUROPATHY TARGET ESTERASE/SWISS CHEESE D.MELANOGASTER"/>
    <property type="match status" value="1"/>
</dbReference>
<feature type="short sequence motif" description="GXGXXG" evidence="4">
    <location>
        <begin position="9"/>
        <end position="14"/>
    </location>
</feature>
<dbReference type="GO" id="GO:0016787">
    <property type="term" value="F:hydrolase activity"/>
    <property type="evidence" value="ECO:0007669"/>
    <property type="project" value="UniProtKB-UniRule"/>
</dbReference>
<dbReference type="InterPro" id="IPR002641">
    <property type="entry name" value="PNPLA_dom"/>
</dbReference>
<evidence type="ECO:0000256" key="3">
    <source>
        <dbReference type="ARBA" id="ARBA00023098"/>
    </source>
</evidence>
<proteinExistence type="predicted"/>
<dbReference type="RefSeq" id="WP_125569907.1">
    <property type="nucleotide sequence ID" value="NZ_AP019307.1"/>
</dbReference>
<accession>A0A3G9J5M6</accession>
<dbReference type="InterPro" id="IPR050301">
    <property type="entry name" value="NTE"/>
</dbReference>